<dbReference type="EMBL" id="FWFL01000002">
    <property type="protein sequence ID" value="SLN25561.1"/>
    <property type="molecule type" value="Genomic_DNA"/>
</dbReference>
<dbReference type="InterPro" id="IPR025961">
    <property type="entry name" value="Metal_resist"/>
</dbReference>
<dbReference type="OrthoDB" id="7865640at2"/>
<dbReference type="PROSITE" id="PS50096">
    <property type="entry name" value="IQ"/>
    <property type="match status" value="1"/>
</dbReference>
<evidence type="ECO:0000313" key="3">
    <source>
        <dbReference type="Proteomes" id="UP000193827"/>
    </source>
</evidence>
<feature type="transmembrane region" description="Helical" evidence="1">
    <location>
        <begin position="20"/>
        <end position="41"/>
    </location>
</feature>
<dbReference type="RefSeq" id="WP_085891390.1">
    <property type="nucleotide sequence ID" value="NZ_FWFL01000002.1"/>
</dbReference>
<keyword evidence="1" id="KW-1133">Transmembrane helix</keyword>
<accession>A0A1Y5RUC4</accession>
<gene>
    <name evidence="2" type="ORF">PEL8287_01166</name>
</gene>
<dbReference type="Pfam" id="PF13801">
    <property type="entry name" value="Metal_resist"/>
    <property type="match status" value="1"/>
</dbReference>
<proteinExistence type="predicted"/>
<keyword evidence="3" id="KW-1185">Reference proteome</keyword>
<dbReference type="AlphaFoldDB" id="A0A1Y5RUC4"/>
<keyword evidence="1" id="KW-0472">Membrane</keyword>
<organism evidence="2 3">
    <name type="scientific">Roseovarius litorisediminis</name>
    <dbReference type="NCBI Taxonomy" id="1312363"/>
    <lineage>
        <taxon>Bacteria</taxon>
        <taxon>Pseudomonadati</taxon>
        <taxon>Pseudomonadota</taxon>
        <taxon>Alphaproteobacteria</taxon>
        <taxon>Rhodobacterales</taxon>
        <taxon>Roseobacteraceae</taxon>
        <taxon>Roseovarius</taxon>
    </lineage>
</organism>
<evidence type="ECO:0008006" key="4">
    <source>
        <dbReference type="Google" id="ProtNLM"/>
    </source>
</evidence>
<keyword evidence="1" id="KW-0812">Transmembrane</keyword>
<evidence type="ECO:0000313" key="2">
    <source>
        <dbReference type="EMBL" id="SLN25561.1"/>
    </source>
</evidence>
<dbReference type="Proteomes" id="UP000193827">
    <property type="component" value="Unassembled WGS sequence"/>
</dbReference>
<protein>
    <recommendedName>
        <fullName evidence="4">Periplasmic heavy metal sensor</fullName>
    </recommendedName>
</protein>
<sequence length="168" mass="19348">MTTQPENKKSTGAKPWLRVLFVASLALNLVVLGAVGSAMLMRDKWHARHPSRLDMVGGPLTRALNDKDRRAIGQQMRQAYRDGHPTRQQQREEFQLLIADLKAEPFVPDAVRARMSNQRVAFKDRLELGQTILLERLAQMSPAERKAYADRLQESVRGHWSRHKDWKE</sequence>
<name>A0A1Y5RUC4_9RHOB</name>
<reference evidence="2 3" key="1">
    <citation type="submission" date="2017-03" db="EMBL/GenBank/DDBJ databases">
        <authorList>
            <person name="Afonso C.L."/>
            <person name="Miller P.J."/>
            <person name="Scott M.A."/>
            <person name="Spackman E."/>
            <person name="Goraichik I."/>
            <person name="Dimitrov K.M."/>
            <person name="Suarez D.L."/>
            <person name="Swayne D.E."/>
        </authorList>
    </citation>
    <scope>NUCLEOTIDE SEQUENCE [LARGE SCALE GENOMIC DNA]</scope>
    <source>
        <strain evidence="2 3">CECT 8287</strain>
    </source>
</reference>
<evidence type="ECO:0000256" key="1">
    <source>
        <dbReference type="SAM" id="Phobius"/>
    </source>
</evidence>